<protein>
    <submittedName>
        <fullName evidence="2">Phasin family protein</fullName>
    </submittedName>
</protein>
<dbReference type="InterPro" id="IPR010127">
    <property type="entry name" value="Phasin_subfam-1"/>
</dbReference>
<dbReference type="AlphaFoldDB" id="A0A1H3YDB2"/>
<dbReference type="NCBIfam" id="TIGR01841">
    <property type="entry name" value="phasin"/>
    <property type="match status" value="1"/>
</dbReference>
<dbReference type="Pfam" id="PF09361">
    <property type="entry name" value="Phasin_2"/>
    <property type="match status" value="1"/>
</dbReference>
<feature type="domain" description="Phasin" evidence="1">
    <location>
        <begin position="39"/>
        <end position="136"/>
    </location>
</feature>
<evidence type="ECO:0000313" key="3">
    <source>
        <dbReference type="Proteomes" id="UP000198703"/>
    </source>
</evidence>
<dbReference type="OrthoDB" id="7861045at2"/>
<accession>A0A1H3YDB2</accession>
<organism evidence="2 3">
    <name type="scientific">Rubrimonas cliftonensis</name>
    <dbReference type="NCBI Taxonomy" id="89524"/>
    <lineage>
        <taxon>Bacteria</taxon>
        <taxon>Pseudomonadati</taxon>
        <taxon>Pseudomonadota</taxon>
        <taxon>Alphaproteobacteria</taxon>
        <taxon>Rhodobacterales</taxon>
        <taxon>Paracoccaceae</taxon>
        <taxon>Rubrimonas</taxon>
    </lineage>
</organism>
<proteinExistence type="predicted"/>
<dbReference type="STRING" id="89524.SAMN05444370_10350"/>
<keyword evidence="3" id="KW-1185">Reference proteome</keyword>
<sequence length="150" mass="16590">MFDKNMFSFDAEKMSEMFKVPDMTKMFESYKVPGFDMQAVMESQKKNMEALMAANRAAAAGYQDFFKKQMAIFEETMSAAQAQMGQIGDGMNPDAAAKQADLYRVAMEKALANMTELAEAAKKANEEAFAIVSARVKESLAELQSMAGRS</sequence>
<gene>
    <name evidence="2" type="ORF">SAMN05444370_10350</name>
</gene>
<dbReference type="EMBL" id="FNQM01000003">
    <property type="protein sequence ID" value="SEA09597.1"/>
    <property type="molecule type" value="Genomic_DNA"/>
</dbReference>
<dbReference type="Proteomes" id="UP000198703">
    <property type="component" value="Unassembled WGS sequence"/>
</dbReference>
<dbReference type="RefSeq" id="WP_093250150.1">
    <property type="nucleotide sequence ID" value="NZ_FNQM01000003.1"/>
</dbReference>
<reference evidence="2 3" key="1">
    <citation type="submission" date="2016-10" db="EMBL/GenBank/DDBJ databases">
        <authorList>
            <person name="de Groot N.N."/>
        </authorList>
    </citation>
    <scope>NUCLEOTIDE SEQUENCE [LARGE SCALE GENOMIC DNA]</scope>
    <source>
        <strain evidence="2 3">DSM 15345</strain>
    </source>
</reference>
<dbReference type="InterPro" id="IPR018968">
    <property type="entry name" value="Phasin"/>
</dbReference>
<name>A0A1H3YDB2_9RHOB</name>
<evidence type="ECO:0000259" key="1">
    <source>
        <dbReference type="Pfam" id="PF09361"/>
    </source>
</evidence>
<evidence type="ECO:0000313" key="2">
    <source>
        <dbReference type="EMBL" id="SEA09597.1"/>
    </source>
</evidence>